<organism evidence="1 2">
    <name type="scientific">Algoriphagus aquimarinus</name>
    <dbReference type="NCBI Taxonomy" id="237018"/>
    <lineage>
        <taxon>Bacteria</taxon>
        <taxon>Pseudomonadati</taxon>
        <taxon>Bacteroidota</taxon>
        <taxon>Cytophagia</taxon>
        <taxon>Cytophagales</taxon>
        <taxon>Cyclobacteriaceae</taxon>
        <taxon>Algoriphagus</taxon>
    </lineage>
</organism>
<gene>
    <name evidence="1" type="ORF">ESV85_01795</name>
</gene>
<accession>A0A5C7B8X2</accession>
<dbReference type="AlphaFoldDB" id="A0A5C7B8X2"/>
<comment type="caution">
    <text evidence="1">The sequence shown here is derived from an EMBL/GenBank/DDBJ whole genome shotgun (WGS) entry which is preliminary data.</text>
</comment>
<evidence type="ECO:0000313" key="1">
    <source>
        <dbReference type="EMBL" id="TXE14322.1"/>
    </source>
</evidence>
<sequence>MRYVSLIIWSCLILVGFLGCAEKELETGLSEEVVKIDLSEAREAKLSEFFQSVSYTLLDYTDELPIVNGYKMVVTKDEIFVESRETAKVFVFDNSGQLKNVIGQFGDGPGEIRLIDGLFVNGDTVRIDSEYAFKYVLFSKDGKFIKEDKLSYRASAIYEPDFSLYYFQHGEGPDQWTYIREDKSGGKPEETVKGYLPMRKGFEKFTSFAGPIGFLKDVETEEFYYTEPNDYQVQNFDTEGYYKRTIRFDFGKYNWPMEMRLELAGKGREQNDYLKENIVVAGLYDFFPFQNLFFMSAGTYGKTYWIFTDKKFTSIDIIQDWENDLDGMKLRQLSWTKSEDEIIYQIDSRAFFNDYKEAFNGKSVESKPGDIHEFFEKNRDKLQEEKIVLVSYKLK</sequence>
<dbReference type="EMBL" id="VORW01000001">
    <property type="protein sequence ID" value="TXE14322.1"/>
    <property type="molecule type" value="Genomic_DNA"/>
</dbReference>
<dbReference type="PROSITE" id="PS51257">
    <property type="entry name" value="PROKAR_LIPOPROTEIN"/>
    <property type="match status" value="1"/>
</dbReference>
<reference evidence="1 2" key="1">
    <citation type="submission" date="2019-08" db="EMBL/GenBank/DDBJ databases">
        <title>Genomes sequence of Algoriphagus aquimarinus ACAM450.</title>
        <authorList>
            <person name="Bowman J.P."/>
        </authorList>
    </citation>
    <scope>NUCLEOTIDE SEQUENCE [LARGE SCALE GENOMIC DNA]</scope>
    <source>
        <strain evidence="1 2">ACAM 450</strain>
    </source>
</reference>
<dbReference type="OrthoDB" id="1098767at2"/>
<dbReference type="Pfam" id="PF17170">
    <property type="entry name" value="DUF5128"/>
    <property type="match status" value="1"/>
</dbReference>
<evidence type="ECO:0000313" key="2">
    <source>
        <dbReference type="Proteomes" id="UP000321935"/>
    </source>
</evidence>
<protein>
    <submittedName>
        <fullName evidence="1">6-bladed beta-propeller</fullName>
    </submittedName>
</protein>
<dbReference type="Proteomes" id="UP000321935">
    <property type="component" value="Unassembled WGS sequence"/>
</dbReference>
<name>A0A5C7B8X2_9BACT</name>
<proteinExistence type="predicted"/>